<feature type="compositionally biased region" description="Low complexity" evidence="10">
    <location>
        <begin position="189"/>
        <end position="201"/>
    </location>
</feature>
<feature type="domain" description="Protein kinase" evidence="11">
    <location>
        <begin position="506"/>
        <end position="1041"/>
    </location>
</feature>
<dbReference type="SMART" id="SM00220">
    <property type="entry name" value="S_TKc"/>
    <property type="match status" value="1"/>
</dbReference>
<feature type="compositionally biased region" description="Gly residues" evidence="10">
    <location>
        <begin position="269"/>
        <end position="281"/>
    </location>
</feature>
<feature type="region of interest" description="Disordered" evidence="10">
    <location>
        <begin position="186"/>
        <end position="318"/>
    </location>
</feature>
<feature type="compositionally biased region" description="Basic and acidic residues" evidence="10">
    <location>
        <begin position="403"/>
        <end position="415"/>
    </location>
</feature>
<dbReference type="InterPro" id="IPR017441">
    <property type="entry name" value="Protein_kinase_ATP_BS"/>
</dbReference>
<dbReference type="PANTHER" id="PTHR24350">
    <property type="entry name" value="SERINE/THREONINE-PROTEIN KINASE IAL-RELATED"/>
    <property type="match status" value="1"/>
</dbReference>
<evidence type="ECO:0000256" key="10">
    <source>
        <dbReference type="SAM" id="MobiDB-lite"/>
    </source>
</evidence>
<dbReference type="SUPFAM" id="SSF56112">
    <property type="entry name" value="Protein kinase-like (PK-like)"/>
    <property type="match status" value="1"/>
</dbReference>
<feature type="compositionally biased region" description="Basic residues" evidence="10">
    <location>
        <begin position="82"/>
        <end position="92"/>
    </location>
</feature>
<evidence type="ECO:0000313" key="12">
    <source>
        <dbReference type="EMBL" id="KAK7195533.1"/>
    </source>
</evidence>
<reference evidence="12 13" key="1">
    <citation type="journal article" date="2021" name="MBio">
        <title>A New Model Trypanosomatid, Novymonas esmeraldas: Genomic Perception of Its 'Candidatus Pandoraea novymonadis' Endosymbiont.</title>
        <authorList>
            <person name="Zakharova A."/>
            <person name="Saura A."/>
            <person name="Butenko A."/>
            <person name="Podesvova L."/>
            <person name="Warmusova S."/>
            <person name="Kostygov A.Y."/>
            <person name="Nenarokova A."/>
            <person name="Lukes J."/>
            <person name="Opperdoes F.R."/>
            <person name="Yurchenko V."/>
        </authorList>
    </citation>
    <scope>NUCLEOTIDE SEQUENCE [LARGE SCALE GENOMIC DNA]</scope>
    <source>
        <strain evidence="12 13">E262AT.01</strain>
    </source>
</reference>
<feature type="compositionally biased region" description="Polar residues" evidence="10">
    <location>
        <begin position="1588"/>
        <end position="1603"/>
    </location>
</feature>
<dbReference type="PROSITE" id="PS00108">
    <property type="entry name" value="PROTEIN_KINASE_ST"/>
    <property type="match status" value="1"/>
</dbReference>
<accession>A0AAW0ENA8</accession>
<keyword evidence="1" id="KW-0723">Serine/threonine-protein kinase</keyword>
<feature type="compositionally biased region" description="Polar residues" evidence="10">
    <location>
        <begin position="66"/>
        <end position="80"/>
    </location>
</feature>
<dbReference type="Pfam" id="PF00069">
    <property type="entry name" value="Pkinase"/>
    <property type="match status" value="2"/>
</dbReference>
<feature type="compositionally biased region" description="Polar residues" evidence="10">
    <location>
        <begin position="1336"/>
        <end position="1346"/>
    </location>
</feature>
<feature type="active site" description="Proton acceptor" evidence="6">
    <location>
        <position position="809"/>
    </location>
</feature>
<feature type="compositionally biased region" description="Basic and acidic residues" evidence="10">
    <location>
        <begin position="1484"/>
        <end position="1497"/>
    </location>
</feature>
<keyword evidence="13" id="KW-1185">Reference proteome</keyword>
<dbReference type="InterPro" id="IPR000719">
    <property type="entry name" value="Prot_kinase_dom"/>
</dbReference>
<evidence type="ECO:0000256" key="2">
    <source>
        <dbReference type="ARBA" id="ARBA00022679"/>
    </source>
</evidence>
<feature type="compositionally biased region" description="Low complexity" evidence="10">
    <location>
        <begin position="416"/>
        <end position="439"/>
    </location>
</feature>
<feature type="compositionally biased region" description="Basic residues" evidence="10">
    <location>
        <begin position="1530"/>
        <end position="1540"/>
    </location>
</feature>
<evidence type="ECO:0000256" key="6">
    <source>
        <dbReference type="PIRSR" id="PIRSR630616-1"/>
    </source>
</evidence>
<keyword evidence="4 12" id="KW-0418">Kinase</keyword>
<keyword evidence="3 7" id="KW-0547">Nucleotide-binding</keyword>
<dbReference type="PROSITE" id="PS00107">
    <property type="entry name" value="PROTEIN_KINASE_ATP"/>
    <property type="match status" value="1"/>
</dbReference>
<dbReference type="GO" id="GO:0005524">
    <property type="term" value="F:ATP binding"/>
    <property type="evidence" value="ECO:0007669"/>
    <property type="project" value="UniProtKB-UniRule"/>
</dbReference>
<evidence type="ECO:0000256" key="5">
    <source>
        <dbReference type="ARBA" id="ARBA00022840"/>
    </source>
</evidence>
<evidence type="ECO:0000256" key="4">
    <source>
        <dbReference type="ARBA" id="ARBA00022777"/>
    </source>
</evidence>
<feature type="compositionally biased region" description="Low complexity" evidence="10">
    <location>
        <begin position="1404"/>
        <end position="1426"/>
    </location>
</feature>
<evidence type="ECO:0000313" key="13">
    <source>
        <dbReference type="Proteomes" id="UP001430356"/>
    </source>
</evidence>
<evidence type="ECO:0000256" key="1">
    <source>
        <dbReference type="ARBA" id="ARBA00022527"/>
    </source>
</evidence>
<sequence>MGDSQVSSVYSRNGGTQSITDVNSIMTANGAALRNSGVLSPLAWQAARPFSSASLTVLGLTRRDAPSTSSHAPWNMSPNAGQRRRHHPRGHEHSRAPTPSSPSSASPPPPESPALVPGGPFSIGTATVMTSAERNAFITGLSGFHGFATRLLGNGGGDRATSIPTSPHTLHGDADAAHGLVAVERSPRASRSPMRPQAPSPTQLQSGPPPRRPPSAGSAPAAGDADGSYRPPRSPSSASHLSSAPHELRGVGAARMSPDAPERRSGGVSVAGGKEGSGGGSSDSLDMDCRSTAPTTGPPPPLSSLVYSASHTQDSEAPPDVETVFHNYLEHTRYRILHADSSDTERAVELDGLLMRCQELFSLLGDMYAVAQEQHTVVDRKRLSMVKVLPYDEVSATTSSSSRDNHEAGDGHDGDSVSSSTSAAGSSRSSSQHSGGSASQREKGKSATPFASTTRPRASQLPPLSGGAQSSAAAVVRTHEAFERGRRTSVSSTSSNGGCIEVLNNYCVTRLVGVGATGRVYLAVDRQTCKTFAIKTVPRHSRKAVARRFPLASVSESESEALPLDGSPLEAVQPDVSRVHSIVPRPLNMYIGAARPLEQRDKPRDSMDVSLREAALESLLLVVSTGHQADSVIPFVESQTASMSAAVSAASESETRSTGKTLPPRASSGKALRGPASPTRSTPPPPTTVVQPSIPSDGASSNPSGGPSASAPATDLIPVEREIRIMRRVRNHPHVVQLKEVIDDEDEDTVHLVMTYAEKGPLTVMHNFDTMFGCAPCDVVRPFSRCARLLRQLAEALIYTHRQRIVHNDVKPDNILLTEADTILLTDFGESVLIPKNASQLPASRLSFGPVNLAGGEGMNASVLVPHNRWKPGRGDGDSWATLSTVERSASCSYGVGHFANLSQMAGDASFLPDSSMFLSAGVDVEGRLNGNRSAIGTPAFAAPELIETSTCSYDSDAWSFGVVVYAVIFGRLPFAAATISDTFDEILHGPLSFPALEEVPQRVGMSETTYDQWVEICTKLLVREPQQRLPLTSVLRHPLFRTASAVGVRHTAQPAGIVELPRGRRPLSGLHGETPFSAALRRSIRSGQVSRPMSGREVPPLIARGVRTTMPPAMSREAAAAAAAAAAAGGVGPDTSPLSSRLVSTADSFVTSSTMGSSTRDSMLHRHRLQTVVAHSQTSSLATAATGMSSASVGEPAALTGLPVRAKAPPHAAVNDPAATPPRTPNPQLSPKTHALNRCATQPASPAVRHPLTSVLGTHLLPSPTSSPTAAAVAAVAAAPDRGLQPPPRHETAPPSSRAPSVAELAGSVGESPISRSLFSASVPLRASPPEGTVTAGTQSTSGVYTASPVPRPLTRAGSITPDFEASTGGLVMSPPSESVGGAASVAAAAAAAAAVAAVVAAPAPPSSSRAASAPGRPRSGSAARDVPESGDGPTLAHTQRRRSEEEPCEGEGNSAADSDYFSYWDSMSDVSGGLGAGSVKDAALDAERDEGESPRPKPPPRMSRARSSGSSGRVTPLMSVQEVAAQYSRHKGRNKRVKFVPSSSTGDATLALGGSSEQSAAKEAVQETRGAESPAQRRVAVPSPPTDNSKSNSPGRRSLSPQQPPRDSAVESPSASGTKSRFWRHR</sequence>
<feature type="binding site" evidence="7">
    <location>
        <position position="827"/>
    </location>
    <ligand>
        <name>ATP</name>
        <dbReference type="ChEBI" id="CHEBI:30616"/>
    </ligand>
</feature>
<dbReference type="Gene3D" id="1.10.510.10">
    <property type="entry name" value="Transferase(Phosphotransferase) domain 1"/>
    <property type="match status" value="2"/>
</dbReference>
<feature type="region of interest" description="Disordered" evidence="10">
    <location>
        <begin position="1326"/>
        <end position="1358"/>
    </location>
</feature>
<proteinExistence type="predicted"/>
<feature type="region of interest" description="Disordered" evidence="10">
    <location>
        <begin position="62"/>
        <end position="119"/>
    </location>
</feature>
<organism evidence="12 13">
    <name type="scientific">Novymonas esmeraldas</name>
    <dbReference type="NCBI Taxonomy" id="1808958"/>
    <lineage>
        <taxon>Eukaryota</taxon>
        <taxon>Discoba</taxon>
        <taxon>Euglenozoa</taxon>
        <taxon>Kinetoplastea</taxon>
        <taxon>Metakinetoplastina</taxon>
        <taxon>Trypanosomatida</taxon>
        <taxon>Trypanosomatidae</taxon>
        <taxon>Novymonas</taxon>
    </lineage>
</organism>
<dbReference type="Proteomes" id="UP001430356">
    <property type="component" value="Unassembled WGS sequence"/>
</dbReference>
<feature type="binding site" evidence="9">
    <location>
        <position position="535"/>
    </location>
    <ligand>
        <name>ATP</name>
        <dbReference type="ChEBI" id="CHEBI:30616"/>
    </ligand>
</feature>
<dbReference type="InterPro" id="IPR030616">
    <property type="entry name" value="Aur-like"/>
</dbReference>
<feature type="cross-link" description="Glycyl lysine isopeptide (Lys-Gly) (interchain with G-Cter in SUMO2)" evidence="8">
    <location>
        <position position="811"/>
    </location>
</feature>
<dbReference type="InterPro" id="IPR011009">
    <property type="entry name" value="Kinase-like_dom_sf"/>
</dbReference>
<feature type="compositionally biased region" description="Low complexity" evidence="10">
    <location>
        <begin position="214"/>
        <end position="245"/>
    </location>
</feature>
<feature type="compositionally biased region" description="Low complexity" evidence="10">
    <location>
        <begin position="465"/>
        <end position="474"/>
    </location>
</feature>
<feature type="compositionally biased region" description="Low complexity" evidence="10">
    <location>
        <begin position="647"/>
        <end position="658"/>
    </location>
</feature>
<feature type="region of interest" description="Disordered" evidence="10">
    <location>
        <begin position="1282"/>
        <end position="1310"/>
    </location>
</feature>
<protein>
    <submittedName>
        <fullName evidence="12">Protein kinase-like protein</fullName>
    </submittedName>
</protein>
<dbReference type="Gene3D" id="3.30.200.20">
    <property type="entry name" value="Phosphorylase Kinase, domain 1"/>
    <property type="match status" value="2"/>
</dbReference>
<evidence type="ECO:0000259" key="11">
    <source>
        <dbReference type="PROSITE" id="PS50011"/>
    </source>
</evidence>
<evidence type="ECO:0000256" key="8">
    <source>
        <dbReference type="PIRSR" id="PIRSR630616-3"/>
    </source>
</evidence>
<dbReference type="EMBL" id="JAECZO010000055">
    <property type="protein sequence ID" value="KAK7195533.1"/>
    <property type="molecule type" value="Genomic_DNA"/>
</dbReference>
<name>A0AAW0ENA8_9TRYP</name>
<feature type="region of interest" description="Disordered" evidence="10">
    <location>
        <begin position="647"/>
        <end position="716"/>
    </location>
</feature>
<keyword evidence="5 7" id="KW-0067">ATP-binding</keyword>
<feature type="region of interest" description="Disordered" evidence="10">
    <location>
        <begin position="1209"/>
        <end position="1229"/>
    </location>
</feature>
<dbReference type="InterPro" id="IPR008271">
    <property type="entry name" value="Ser/Thr_kinase_AS"/>
</dbReference>
<feature type="region of interest" description="Disordered" evidence="10">
    <location>
        <begin position="1404"/>
        <end position="1461"/>
    </location>
</feature>
<evidence type="ECO:0000256" key="3">
    <source>
        <dbReference type="ARBA" id="ARBA00022741"/>
    </source>
</evidence>
<keyword evidence="2" id="KW-0808">Transferase</keyword>
<evidence type="ECO:0000256" key="9">
    <source>
        <dbReference type="PROSITE-ProRule" id="PRU10141"/>
    </source>
</evidence>
<evidence type="ECO:0000256" key="7">
    <source>
        <dbReference type="PIRSR" id="PIRSR630616-2"/>
    </source>
</evidence>
<gene>
    <name evidence="12" type="ORF">NESM_000481300</name>
</gene>
<feature type="compositionally biased region" description="Low complexity" evidence="10">
    <location>
        <begin position="688"/>
        <end position="713"/>
    </location>
</feature>
<feature type="region of interest" description="Disordered" evidence="10">
    <location>
        <begin position="393"/>
        <end position="476"/>
    </location>
</feature>
<feature type="region of interest" description="Disordered" evidence="10">
    <location>
        <begin position="1474"/>
        <end position="1628"/>
    </location>
</feature>
<dbReference type="GO" id="GO:0004674">
    <property type="term" value="F:protein serine/threonine kinase activity"/>
    <property type="evidence" value="ECO:0007669"/>
    <property type="project" value="UniProtKB-KW"/>
</dbReference>
<dbReference type="PROSITE" id="PS50011">
    <property type="entry name" value="PROTEIN_KINASE_DOM"/>
    <property type="match status" value="1"/>
</dbReference>
<comment type="caution">
    <text evidence="12">The sequence shown here is derived from an EMBL/GenBank/DDBJ whole genome shotgun (WGS) entry which is preliminary data.</text>
</comment>